<sequence>MTHSTVSIPTPFAPAARRFALLWLVVALLFQGFVTQTHGHPGFDRAWSATESARAAPTAVDSRKDIPATPACPLCEERALFGAYLLGGSVTIAAPLAAVYHYTTASLPLLAPSVSSHAWQSRAPPIFTA</sequence>
<gene>
    <name evidence="1" type="ORF">FPZ24_16240</name>
</gene>
<accession>A0A5B8LL72</accession>
<evidence type="ECO:0000313" key="1">
    <source>
        <dbReference type="EMBL" id="QDZ08826.1"/>
    </source>
</evidence>
<dbReference type="EMBL" id="CP042306">
    <property type="protein sequence ID" value="QDZ08826.1"/>
    <property type="molecule type" value="Genomic_DNA"/>
</dbReference>
<reference evidence="1 2" key="1">
    <citation type="submission" date="2019-07" db="EMBL/GenBank/DDBJ databases">
        <title>Full genome sequence of Sphingomonas sp. 4R-6-7(HKS19).</title>
        <authorList>
            <person name="Im W.-T."/>
        </authorList>
    </citation>
    <scope>NUCLEOTIDE SEQUENCE [LARGE SCALE GENOMIC DNA]</scope>
    <source>
        <strain evidence="1 2">HKS19</strain>
    </source>
</reference>
<evidence type="ECO:0008006" key="3">
    <source>
        <dbReference type="Google" id="ProtNLM"/>
    </source>
</evidence>
<dbReference type="RefSeq" id="WP_146573752.1">
    <property type="nucleotide sequence ID" value="NZ_CP042306.1"/>
</dbReference>
<dbReference type="OrthoDB" id="7564442at2"/>
<dbReference type="KEGG" id="spai:FPZ24_16240"/>
<dbReference type="AlphaFoldDB" id="A0A5B8LL72"/>
<dbReference type="Proteomes" id="UP000315673">
    <property type="component" value="Chromosome"/>
</dbReference>
<evidence type="ECO:0000313" key="2">
    <source>
        <dbReference type="Proteomes" id="UP000315673"/>
    </source>
</evidence>
<organism evidence="1 2">
    <name type="scientific">Sphingomonas panacisoli</name>
    <dbReference type="NCBI Taxonomy" id="1813879"/>
    <lineage>
        <taxon>Bacteria</taxon>
        <taxon>Pseudomonadati</taxon>
        <taxon>Pseudomonadota</taxon>
        <taxon>Alphaproteobacteria</taxon>
        <taxon>Sphingomonadales</taxon>
        <taxon>Sphingomonadaceae</taxon>
        <taxon>Sphingomonas</taxon>
    </lineage>
</organism>
<proteinExistence type="predicted"/>
<name>A0A5B8LL72_9SPHN</name>
<protein>
    <recommendedName>
        <fullName evidence="3">DUF2946 domain-containing protein</fullName>
    </recommendedName>
</protein>
<keyword evidence="2" id="KW-1185">Reference proteome</keyword>